<feature type="region of interest" description="Disordered" evidence="1">
    <location>
        <begin position="21"/>
        <end position="59"/>
    </location>
</feature>
<proteinExistence type="predicted"/>
<protein>
    <submittedName>
        <fullName evidence="2">Uncharacterized protein</fullName>
    </submittedName>
</protein>
<dbReference type="Proteomes" id="UP000054279">
    <property type="component" value="Unassembled WGS sequence"/>
</dbReference>
<dbReference type="EMBL" id="KN837385">
    <property type="protein sequence ID" value="KIJ26070.1"/>
    <property type="molecule type" value="Genomic_DNA"/>
</dbReference>
<evidence type="ECO:0000256" key="1">
    <source>
        <dbReference type="SAM" id="MobiDB-lite"/>
    </source>
</evidence>
<evidence type="ECO:0000313" key="3">
    <source>
        <dbReference type="Proteomes" id="UP000054279"/>
    </source>
</evidence>
<sequence>MDVEDRLRGLEEQLTELEAATQLRTAPPEGNQGIPGNIPGVAQDAPEAMPATASDPRRH</sequence>
<dbReference type="HOGENOM" id="CLU_2962398_0_0_1"/>
<accession>A0A0C9ULE4</accession>
<reference evidence="2 3" key="1">
    <citation type="submission" date="2014-06" db="EMBL/GenBank/DDBJ databases">
        <title>Evolutionary Origins and Diversification of the Mycorrhizal Mutualists.</title>
        <authorList>
            <consortium name="DOE Joint Genome Institute"/>
            <consortium name="Mycorrhizal Genomics Consortium"/>
            <person name="Kohler A."/>
            <person name="Kuo A."/>
            <person name="Nagy L.G."/>
            <person name="Floudas D."/>
            <person name="Copeland A."/>
            <person name="Barry K.W."/>
            <person name="Cichocki N."/>
            <person name="Veneault-Fourrey C."/>
            <person name="LaButti K."/>
            <person name="Lindquist E.A."/>
            <person name="Lipzen A."/>
            <person name="Lundell T."/>
            <person name="Morin E."/>
            <person name="Murat C."/>
            <person name="Riley R."/>
            <person name="Ohm R."/>
            <person name="Sun H."/>
            <person name="Tunlid A."/>
            <person name="Henrissat B."/>
            <person name="Grigoriev I.V."/>
            <person name="Hibbett D.S."/>
            <person name="Martin F."/>
        </authorList>
    </citation>
    <scope>NUCLEOTIDE SEQUENCE [LARGE SCALE GENOMIC DNA]</scope>
    <source>
        <strain evidence="2 3">SS14</strain>
    </source>
</reference>
<organism evidence="2 3">
    <name type="scientific">Sphaerobolus stellatus (strain SS14)</name>
    <dbReference type="NCBI Taxonomy" id="990650"/>
    <lineage>
        <taxon>Eukaryota</taxon>
        <taxon>Fungi</taxon>
        <taxon>Dikarya</taxon>
        <taxon>Basidiomycota</taxon>
        <taxon>Agaricomycotina</taxon>
        <taxon>Agaricomycetes</taxon>
        <taxon>Phallomycetidae</taxon>
        <taxon>Geastrales</taxon>
        <taxon>Sphaerobolaceae</taxon>
        <taxon>Sphaerobolus</taxon>
    </lineage>
</organism>
<dbReference type="AlphaFoldDB" id="A0A0C9ULE4"/>
<gene>
    <name evidence="2" type="ORF">M422DRAFT_272883</name>
</gene>
<name>A0A0C9ULE4_SPHS4</name>
<keyword evidence="3" id="KW-1185">Reference proteome</keyword>
<evidence type="ECO:0000313" key="2">
    <source>
        <dbReference type="EMBL" id="KIJ26070.1"/>
    </source>
</evidence>